<dbReference type="EMBL" id="CP000153">
    <property type="protein sequence ID" value="ABB44160.1"/>
    <property type="molecule type" value="Genomic_DNA"/>
</dbReference>
<dbReference type="Pfam" id="PF25954">
    <property type="entry name" value="Beta-barrel_RND_2"/>
    <property type="match status" value="1"/>
</dbReference>
<dbReference type="SUPFAM" id="SSF111369">
    <property type="entry name" value="HlyD-like secretion proteins"/>
    <property type="match status" value="1"/>
</dbReference>
<feature type="domain" description="CusB-like beta-barrel" evidence="3">
    <location>
        <begin position="166"/>
        <end position="240"/>
    </location>
</feature>
<dbReference type="STRING" id="326298.Suden_0882"/>
<accession>Q30S71</accession>
<keyword evidence="2" id="KW-0813">Transport</keyword>
<gene>
    <name evidence="4" type="ordered locus">Suden_0882</name>
</gene>
<dbReference type="InterPro" id="IPR058792">
    <property type="entry name" value="Beta-barrel_RND_2"/>
</dbReference>
<evidence type="ECO:0000256" key="1">
    <source>
        <dbReference type="ARBA" id="ARBA00009477"/>
    </source>
</evidence>
<evidence type="ECO:0000313" key="4">
    <source>
        <dbReference type="EMBL" id="ABB44160.1"/>
    </source>
</evidence>
<dbReference type="RefSeq" id="WP_011372512.1">
    <property type="nucleotide sequence ID" value="NC_007575.1"/>
</dbReference>
<protein>
    <submittedName>
        <fullName evidence="4">Cation efflux system protein</fullName>
    </submittedName>
</protein>
<dbReference type="Gene3D" id="2.40.30.170">
    <property type="match status" value="1"/>
</dbReference>
<dbReference type="AlphaFoldDB" id="Q30S71"/>
<dbReference type="eggNOG" id="COG0845">
    <property type="taxonomic scope" value="Bacteria"/>
</dbReference>
<sequence length="320" mass="36293">MKIIFLIMLIFALGESKTIEQTFNIKSIKPKIQTQKISKTYYATTSYNESKIYEVSIRFDGFIENLGANELYKKVKKGDKLFDIYSKEIYTLKKELASTKNFPTLNSTILEKLKLYELDEKAISSTAQTIPLYSKFNGDIIEKNILEGSYAKAGTTLLKIADSSNMWIIAKVYQRDFEFIKQGMSASVEIEGFSEPRVAKVSKIYPKINKDDLTFNVRVDLDNAQAKITPDMFAKVSFSNVTTSLLSLPKDAVIKRGDKFYVFKKVSLTEYEPQEVEVRYAGGFYQILGGVDESSEVAQNALFLLDSDAVTNGSYMSEKW</sequence>
<dbReference type="PANTHER" id="PTHR30097:SF15">
    <property type="entry name" value="CATION EFFLUX SYSTEM PROTEIN CUSB"/>
    <property type="match status" value="1"/>
</dbReference>
<evidence type="ECO:0000313" key="5">
    <source>
        <dbReference type="Proteomes" id="UP000002714"/>
    </source>
</evidence>
<dbReference type="InterPro" id="IPR051909">
    <property type="entry name" value="MFP_Cation_Efflux"/>
</dbReference>
<dbReference type="KEGG" id="tdn:Suden_0882"/>
<comment type="similarity">
    <text evidence="1">Belongs to the membrane fusion protein (MFP) (TC 8.A.1) family.</text>
</comment>
<dbReference type="OrthoDB" id="9806939at2"/>
<dbReference type="Proteomes" id="UP000002714">
    <property type="component" value="Chromosome"/>
</dbReference>
<dbReference type="GO" id="GO:0046914">
    <property type="term" value="F:transition metal ion binding"/>
    <property type="evidence" value="ECO:0007669"/>
    <property type="project" value="TreeGrafter"/>
</dbReference>
<proteinExistence type="inferred from homology"/>
<evidence type="ECO:0000256" key="2">
    <source>
        <dbReference type="ARBA" id="ARBA00022448"/>
    </source>
</evidence>
<reference evidence="4 5" key="1">
    <citation type="journal article" date="2008" name="Appl. Environ. Microbiol.">
        <title>Genome of the epsilonproteobacterial chemolithoautotroph Sulfurimonas denitrificans.</title>
        <authorList>
            <person name="Sievert S.M."/>
            <person name="Scott K.M."/>
            <person name="Klotz M.G."/>
            <person name="Chain P.S.G."/>
            <person name="Hauser L.J."/>
            <person name="Hemp J."/>
            <person name="Huegler M."/>
            <person name="Land M."/>
            <person name="Lapidus A."/>
            <person name="Larimer F.W."/>
            <person name="Lucas S."/>
            <person name="Malfatti S.A."/>
            <person name="Meyer F."/>
            <person name="Paulsen I.T."/>
            <person name="Ren Q."/>
            <person name="Simon J."/>
            <person name="Bailey K."/>
            <person name="Diaz E."/>
            <person name="Fitzpatrick K.A."/>
            <person name="Glover B."/>
            <person name="Gwatney N."/>
            <person name="Korajkic A."/>
            <person name="Long A."/>
            <person name="Mobberley J.M."/>
            <person name="Pantry S.N."/>
            <person name="Pazder G."/>
            <person name="Peterson S."/>
            <person name="Quintanilla J.D."/>
            <person name="Sprinkle R."/>
            <person name="Stephens J."/>
            <person name="Thomas P."/>
            <person name="Vaughn R."/>
            <person name="Weber M.J."/>
            <person name="Wooten L.L."/>
        </authorList>
    </citation>
    <scope>NUCLEOTIDE SEQUENCE [LARGE SCALE GENOMIC DNA]</scope>
    <source>
        <strain evidence="5">ATCC 33889 / DSM 1251</strain>
    </source>
</reference>
<dbReference type="GO" id="GO:0030288">
    <property type="term" value="C:outer membrane-bounded periplasmic space"/>
    <property type="evidence" value="ECO:0007669"/>
    <property type="project" value="TreeGrafter"/>
</dbReference>
<dbReference type="HOGENOM" id="CLU_018816_13_1_7"/>
<name>Q30S71_SULDN</name>
<evidence type="ECO:0000259" key="3">
    <source>
        <dbReference type="Pfam" id="PF25954"/>
    </source>
</evidence>
<dbReference type="PANTHER" id="PTHR30097">
    <property type="entry name" value="CATION EFFLUX SYSTEM PROTEIN CUSB"/>
    <property type="match status" value="1"/>
</dbReference>
<organism evidence="4 5">
    <name type="scientific">Sulfurimonas denitrificans (strain ATCC 33889 / DSM 1251)</name>
    <name type="common">Thiomicrospira denitrificans (strain ATCC 33889 / DSM 1251)</name>
    <dbReference type="NCBI Taxonomy" id="326298"/>
    <lineage>
        <taxon>Bacteria</taxon>
        <taxon>Pseudomonadati</taxon>
        <taxon>Campylobacterota</taxon>
        <taxon>Epsilonproteobacteria</taxon>
        <taxon>Campylobacterales</taxon>
        <taxon>Sulfurimonadaceae</taxon>
        <taxon>Sulfurimonas</taxon>
    </lineage>
</organism>
<dbReference type="FunFam" id="2.40.30.170:FF:000010">
    <property type="entry name" value="Efflux RND transporter periplasmic adaptor subunit"/>
    <property type="match status" value="1"/>
</dbReference>
<keyword evidence="5" id="KW-1185">Reference proteome</keyword>
<dbReference type="GO" id="GO:0015679">
    <property type="term" value="P:plasma membrane copper ion transport"/>
    <property type="evidence" value="ECO:0007669"/>
    <property type="project" value="TreeGrafter"/>
</dbReference>
<dbReference type="GO" id="GO:0060003">
    <property type="term" value="P:copper ion export"/>
    <property type="evidence" value="ECO:0007669"/>
    <property type="project" value="TreeGrafter"/>
</dbReference>
<dbReference type="Gene3D" id="2.40.420.20">
    <property type="match status" value="1"/>
</dbReference>